<evidence type="ECO:0000313" key="1">
    <source>
        <dbReference type="EMBL" id="GHI52758.1"/>
    </source>
</evidence>
<protein>
    <recommendedName>
        <fullName evidence="3">Tyr recombinase domain-containing protein</fullName>
    </recommendedName>
</protein>
<proteinExistence type="predicted"/>
<name>A0ABQ3RA90_STRRR</name>
<evidence type="ECO:0008006" key="3">
    <source>
        <dbReference type="Google" id="ProtNLM"/>
    </source>
</evidence>
<evidence type="ECO:0000313" key="2">
    <source>
        <dbReference type="Proteomes" id="UP000646738"/>
    </source>
</evidence>
<dbReference type="RefSeq" id="WP_229926922.1">
    <property type="nucleotide sequence ID" value="NZ_BNCB01000020.1"/>
</dbReference>
<dbReference type="InterPro" id="IPR011010">
    <property type="entry name" value="DNA_brk_join_enz"/>
</dbReference>
<organism evidence="1 2">
    <name type="scientific">Streptomyces rubradiris</name>
    <name type="common">Streptomyces achromogenes subsp. rubradiris</name>
    <dbReference type="NCBI Taxonomy" id="285531"/>
    <lineage>
        <taxon>Bacteria</taxon>
        <taxon>Bacillati</taxon>
        <taxon>Actinomycetota</taxon>
        <taxon>Actinomycetes</taxon>
        <taxon>Kitasatosporales</taxon>
        <taxon>Streptomycetaceae</taxon>
        <taxon>Streptomyces</taxon>
    </lineage>
</organism>
<dbReference type="SUPFAM" id="SSF56349">
    <property type="entry name" value="DNA breaking-rejoining enzymes"/>
    <property type="match status" value="1"/>
</dbReference>
<reference evidence="2" key="1">
    <citation type="submission" date="2023-07" db="EMBL/GenBank/DDBJ databases">
        <title>Whole genome shotgun sequence of Streptomyces achromogenes subsp. rubradiris NBRC 14000.</title>
        <authorList>
            <person name="Komaki H."/>
            <person name="Tamura T."/>
        </authorList>
    </citation>
    <scope>NUCLEOTIDE SEQUENCE [LARGE SCALE GENOMIC DNA]</scope>
    <source>
        <strain evidence="2">NBRC 14000</strain>
    </source>
</reference>
<dbReference type="EMBL" id="BNEA01000010">
    <property type="protein sequence ID" value="GHI52758.1"/>
    <property type="molecule type" value="Genomic_DNA"/>
</dbReference>
<comment type="caution">
    <text evidence="1">The sequence shown here is derived from an EMBL/GenBank/DDBJ whole genome shotgun (WGS) entry which is preliminary data.</text>
</comment>
<accession>A0ABQ3RA90</accession>
<gene>
    <name evidence="1" type="ORF">Srubr_26040</name>
</gene>
<keyword evidence="2" id="KW-1185">Reference proteome</keyword>
<sequence length="426" mass="46570">MSSPVADEENCPAAEQLSQLVQRVLADPDMTKSVASHVRWVEGTLQRALKEREDFRKQYGASLEKLLGPGANALCHLTDNGELRAKELDTPPKGVTASQRRRSNILRRLAAAAGVPSGAVSYPKPVPKPTMPAWARSEFHNRLQSEVDKKPSAPGRARLLVVIGLVLDTAARSGELCSLGITSLAPDFSWVKITRNPQAITSEVHTTEVWPVSSATQAALANWLGVRDRLVEDLEGDKSALLVVLHGNRMFHGQGAYKRGMPLQVRGLISSYRAGVQELKDEVTNRGGAGWQLPKGIEQLRRGVEERRTAYGTDRRAGTRTPKWAPAVVLNPLSPEETEKKKTATAFAKTAEAVTAFHQAREATSGDESDPQVLRARRTLQETTRMAWARSDHTATLRLLRQAGLHADDLAAAGYTKLLLDALERS</sequence>
<dbReference type="Proteomes" id="UP000646738">
    <property type="component" value="Unassembled WGS sequence"/>
</dbReference>